<dbReference type="RefSeq" id="WP_211977182.1">
    <property type="nucleotide sequence ID" value="NZ_CBFHAM010000018.1"/>
</dbReference>
<comment type="caution">
    <text evidence="2">The sequence shown here is derived from an EMBL/GenBank/DDBJ whole genome shotgun (WGS) entry which is preliminary data.</text>
</comment>
<feature type="transmembrane region" description="Helical" evidence="1">
    <location>
        <begin position="6"/>
        <end position="28"/>
    </location>
</feature>
<organism evidence="2 3">
    <name type="scientific">Chitinophaga hostae</name>
    <dbReference type="NCBI Taxonomy" id="2831022"/>
    <lineage>
        <taxon>Bacteria</taxon>
        <taxon>Pseudomonadati</taxon>
        <taxon>Bacteroidota</taxon>
        <taxon>Chitinophagia</taxon>
        <taxon>Chitinophagales</taxon>
        <taxon>Chitinophagaceae</taxon>
        <taxon>Chitinophaga</taxon>
    </lineage>
</organism>
<evidence type="ECO:0000313" key="2">
    <source>
        <dbReference type="EMBL" id="MBS0032022.1"/>
    </source>
</evidence>
<keyword evidence="3" id="KW-1185">Reference proteome</keyword>
<dbReference type="EMBL" id="JAGTXB010000027">
    <property type="protein sequence ID" value="MBS0032022.1"/>
    <property type="molecule type" value="Genomic_DNA"/>
</dbReference>
<accession>A0ABS5JC31</accession>
<evidence type="ECO:0000313" key="3">
    <source>
        <dbReference type="Proteomes" id="UP000676386"/>
    </source>
</evidence>
<protein>
    <submittedName>
        <fullName evidence="2">Uncharacterized protein</fullName>
    </submittedName>
</protein>
<keyword evidence="1" id="KW-0472">Membrane</keyword>
<reference evidence="2 3" key="1">
    <citation type="submission" date="2021-04" db="EMBL/GenBank/DDBJ databases">
        <title>Chitinophaga sp. nov., isolated from the rhizosphere soil.</title>
        <authorList>
            <person name="He S."/>
        </authorList>
    </citation>
    <scope>NUCLEOTIDE SEQUENCE [LARGE SCALE GENOMIC DNA]</scope>
    <source>
        <strain evidence="2 3">2R12</strain>
    </source>
</reference>
<feature type="transmembrane region" description="Helical" evidence="1">
    <location>
        <begin position="40"/>
        <end position="61"/>
    </location>
</feature>
<proteinExistence type="predicted"/>
<dbReference type="Proteomes" id="UP000676386">
    <property type="component" value="Unassembled WGS sequence"/>
</dbReference>
<evidence type="ECO:0000256" key="1">
    <source>
        <dbReference type="SAM" id="Phobius"/>
    </source>
</evidence>
<keyword evidence="1" id="KW-0812">Transmembrane</keyword>
<sequence length="87" mass="9870">MGFVFIILLRILFVACMVFVIGYVFGGFSRKPALRSITKVAVILAIVLFIFTNIMFARMAFRNVNGPWCHRNADTKIEAPHPETPRP</sequence>
<name>A0ABS5JC31_9BACT</name>
<keyword evidence="1" id="KW-1133">Transmembrane helix</keyword>
<gene>
    <name evidence="2" type="ORF">KE626_32115</name>
</gene>